<protein>
    <submittedName>
        <fullName evidence="2">Protease</fullName>
    </submittedName>
</protein>
<dbReference type="PROSITE" id="PS51257">
    <property type="entry name" value="PROKAR_LIPOPROTEIN"/>
    <property type="match status" value="1"/>
</dbReference>
<evidence type="ECO:0000313" key="2">
    <source>
        <dbReference type="EMBL" id="OQP42557.1"/>
    </source>
</evidence>
<reference evidence="2 3" key="1">
    <citation type="submission" date="2016-04" db="EMBL/GenBank/DDBJ databases">
        <authorList>
            <person name="Chen L."/>
            <person name="Zhuang W."/>
            <person name="Wang G."/>
        </authorList>
    </citation>
    <scope>NUCLEOTIDE SEQUENCE [LARGE SCALE GENOMIC DNA]</scope>
    <source>
        <strain evidence="3">GR20</strain>
    </source>
</reference>
<feature type="signal peptide" evidence="1">
    <location>
        <begin position="1"/>
        <end position="22"/>
    </location>
</feature>
<name>A0ABX3NRQ3_9BACT</name>
<dbReference type="Gene3D" id="3.40.390.10">
    <property type="entry name" value="Collagenase (Catalytic Domain)"/>
    <property type="match status" value="1"/>
</dbReference>
<evidence type="ECO:0000256" key="1">
    <source>
        <dbReference type="SAM" id="SignalP"/>
    </source>
</evidence>
<dbReference type="GO" id="GO:0008233">
    <property type="term" value="F:peptidase activity"/>
    <property type="evidence" value="ECO:0007669"/>
    <property type="project" value="UniProtKB-KW"/>
</dbReference>
<organism evidence="2 3">
    <name type="scientific">Niastella koreensis</name>
    <dbReference type="NCBI Taxonomy" id="354356"/>
    <lineage>
        <taxon>Bacteria</taxon>
        <taxon>Pseudomonadati</taxon>
        <taxon>Bacteroidota</taxon>
        <taxon>Chitinophagia</taxon>
        <taxon>Chitinophagales</taxon>
        <taxon>Chitinophagaceae</taxon>
        <taxon>Niastella</taxon>
    </lineage>
</organism>
<dbReference type="RefSeq" id="WP_014220860.1">
    <property type="nucleotide sequence ID" value="NZ_LWBO01000044.1"/>
</dbReference>
<gene>
    <name evidence="2" type="ORF">A4D02_13405</name>
</gene>
<dbReference type="Proteomes" id="UP000192277">
    <property type="component" value="Unassembled WGS sequence"/>
</dbReference>
<dbReference type="SUPFAM" id="SSF55486">
    <property type="entry name" value="Metalloproteases ('zincins'), catalytic domain"/>
    <property type="match status" value="1"/>
</dbReference>
<proteinExistence type="predicted"/>
<evidence type="ECO:0000313" key="3">
    <source>
        <dbReference type="Proteomes" id="UP000192277"/>
    </source>
</evidence>
<accession>A0ABX3NRQ3</accession>
<dbReference type="EMBL" id="LWBO01000044">
    <property type="protein sequence ID" value="OQP42557.1"/>
    <property type="molecule type" value="Genomic_DNA"/>
</dbReference>
<dbReference type="Pfam" id="PF12388">
    <property type="entry name" value="Peptidase_M57"/>
    <property type="match status" value="1"/>
</dbReference>
<comment type="caution">
    <text evidence="2">The sequence shown here is derived from an EMBL/GenBank/DDBJ whole genome shotgun (WGS) entry which is preliminary data.</text>
</comment>
<dbReference type="GO" id="GO:0006508">
    <property type="term" value="P:proteolysis"/>
    <property type="evidence" value="ECO:0007669"/>
    <property type="project" value="UniProtKB-KW"/>
</dbReference>
<sequence>MRKNIRNTAAAAACVVMLFACRKNVSTEQTLTPSDEALSKIYALGFSNKNVTMDEEGNYLVEGDISLSEADLNAAPETRFLRVGSAEQYRTYNLVTRLPRVITVSISKLPGSYTAALDEAIGRYNAENLQITFKRVNSKGNIAIVKAGGNYLASSGFPTSGGDPYNQVKVNSGAIGSQPQSTVASILAHEIGHCIGFRHTDYMDRSYSCGGQAVNEGASTVGAVFIPGTNPDPDPNSFMLSCIGSGDNRPFNANDKIALAYLY</sequence>
<feature type="chain" id="PRO_5046325949" evidence="1">
    <location>
        <begin position="23"/>
        <end position="263"/>
    </location>
</feature>
<dbReference type="InterPro" id="IPR024653">
    <property type="entry name" value="Peptidase_M10/M27/M57"/>
</dbReference>
<keyword evidence="1" id="KW-0732">Signal</keyword>
<keyword evidence="3" id="KW-1185">Reference proteome</keyword>
<dbReference type="InterPro" id="IPR024079">
    <property type="entry name" value="MetalloPept_cat_dom_sf"/>
</dbReference>
<keyword evidence="2" id="KW-0378">Hydrolase</keyword>
<keyword evidence="2" id="KW-0645">Protease</keyword>